<dbReference type="Gene3D" id="3.80.10.10">
    <property type="entry name" value="Ribonuclease Inhibitor"/>
    <property type="match status" value="1"/>
</dbReference>
<protein>
    <submittedName>
        <fullName evidence="2">F-box domain containing protein</fullName>
    </submittedName>
</protein>
<reference evidence="2" key="2">
    <citation type="submission" date="2022-01" db="EMBL/GenBank/DDBJ databases">
        <authorList>
            <person name="Yamashiro T."/>
            <person name="Shiraishi A."/>
            <person name="Satake H."/>
            <person name="Nakayama K."/>
        </authorList>
    </citation>
    <scope>NUCLEOTIDE SEQUENCE</scope>
</reference>
<evidence type="ECO:0000259" key="1">
    <source>
        <dbReference type="Pfam" id="PF24758"/>
    </source>
</evidence>
<sequence>MPMLRLPNILLSVSELSSLTISECELPSSLMVDVLKFKSLKLLSLTRVPIYEGVIEYLTTSCPLLEEIYLKYSYGFTTFCVYRHLSLQKIQILCKSTLERVHTESPNLRYFHLTNKNDKAPSINMASCNKLTTFCYEGAPLKSYTNFLSNFPFMENLSLGLTSPCSHVKLSNHSLRRFELCLNGDMEEIDRRSTRLSIQNSLQRLRCPRCSKLVGRPMDAASSSNLAECVNGVLREIYVNVEDSVTRLILRSFTLTRTRLLNYLNN</sequence>
<feature type="domain" description="F-box/LRR-repeat protein 15/At3g58940/PEG3-like LRR" evidence="1">
    <location>
        <begin position="4"/>
        <end position="136"/>
    </location>
</feature>
<evidence type="ECO:0000313" key="3">
    <source>
        <dbReference type="Proteomes" id="UP001151760"/>
    </source>
</evidence>
<accession>A0ABQ5GYX2</accession>
<dbReference type="Pfam" id="PF24758">
    <property type="entry name" value="LRR_At5g56370"/>
    <property type="match status" value="1"/>
</dbReference>
<dbReference type="EMBL" id="BQNB010019030">
    <property type="protein sequence ID" value="GJT80848.1"/>
    <property type="molecule type" value="Genomic_DNA"/>
</dbReference>
<organism evidence="2 3">
    <name type="scientific">Tanacetum coccineum</name>
    <dbReference type="NCBI Taxonomy" id="301880"/>
    <lineage>
        <taxon>Eukaryota</taxon>
        <taxon>Viridiplantae</taxon>
        <taxon>Streptophyta</taxon>
        <taxon>Embryophyta</taxon>
        <taxon>Tracheophyta</taxon>
        <taxon>Spermatophyta</taxon>
        <taxon>Magnoliopsida</taxon>
        <taxon>eudicotyledons</taxon>
        <taxon>Gunneridae</taxon>
        <taxon>Pentapetalae</taxon>
        <taxon>asterids</taxon>
        <taxon>campanulids</taxon>
        <taxon>Asterales</taxon>
        <taxon>Asteraceae</taxon>
        <taxon>Asteroideae</taxon>
        <taxon>Anthemideae</taxon>
        <taxon>Anthemidinae</taxon>
        <taxon>Tanacetum</taxon>
    </lineage>
</organism>
<dbReference type="InterPro" id="IPR055411">
    <property type="entry name" value="LRR_FXL15/At3g58940/PEG3-like"/>
</dbReference>
<dbReference type="SUPFAM" id="SSF52047">
    <property type="entry name" value="RNI-like"/>
    <property type="match status" value="1"/>
</dbReference>
<evidence type="ECO:0000313" key="2">
    <source>
        <dbReference type="EMBL" id="GJT80848.1"/>
    </source>
</evidence>
<dbReference type="PANTHER" id="PTHR34145:SF28">
    <property type="entry name" value="F-BOX DOMAIN-CONTAINING PROTEIN"/>
    <property type="match status" value="1"/>
</dbReference>
<keyword evidence="3" id="KW-1185">Reference proteome</keyword>
<gene>
    <name evidence="2" type="ORF">Tco_1055190</name>
</gene>
<dbReference type="Proteomes" id="UP001151760">
    <property type="component" value="Unassembled WGS sequence"/>
</dbReference>
<name>A0ABQ5GYX2_9ASTR</name>
<dbReference type="InterPro" id="IPR032675">
    <property type="entry name" value="LRR_dom_sf"/>
</dbReference>
<comment type="caution">
    <text evidence="2">The sequence shown here is derived from an EMBL/GenBank/DDBJ whole genome shotgun (WGS) entry which is preliminary data.</text>
</comment>
<dbReference type="PANTHER" id="PTHR34145">
    <property type="entry name" value="OS02G0105600 PROTEIN"/>
    <property type="match status" value="1"/>
</dbReference>
<proteinExistence type="predicted"/>
<dbReference type="InterPro" id="IPR053772">
    <property type="entry name" value="At1g61320/At1g61330-like"/>
</dbReference>
<reference evidence="2" key="1">
    <citation type="journal article" date="2022" name="Int. J. Mol. Sci.">
        <title>Draft Genome of Tanacetum Coccineum: Genomic Comparison of Closely Related Tanacetum-Family Plants.</title>
        <authorList>
            <person name="Yamashiro T."/>
            <person name="Shiraishi A."/>
            <person name="Nakayama K."/>
            <person name="Satake H."/>
        </authorList>
    </citation>
    <scope>NUCLEOTIDE SEQUENCE</scope>
</reference>